<dbReference type="Gene3D" id="1.20.1720.10">
    <property type="entry name" value="Multidrug resistance protein D"/>
    <property type="match status" value="1"/>
</dbReference>
<protein>
    <submittedName>
        <fullName evidence="8">MFS transporter</fullName>
    </submittedName>
</protein>
<dbReference type="Proteomes" id="UP001269375">
    <property type="component" value="Unassembled WGS sequence"/>
</dbReference>
<feature type="transmembrane region" description="Helical" evidence="6">
    <location>
        <begin position="350"/>
        <end position="376"/>
    </location>
</feature>
<organism evidence="8 9">
    <name type="scientific">Larsenimonas suaedae</name>
    <dbReference type="NCBI Taxonomy" id="1851019"/>
    <lineage>
        <taxon>Bacteria</taxon>
        <taxon>Pseudomonadati</taxon>
        <taxon>Pseudomonadota</taxon>
        <taxon>Gammaproteobacteria</taxon>
        <taxon>Oceanospirillales</taxon>
        <taxon>Halomonadaceae</taxon>
        <taxon>Larsenimonas</taxon>
    </lineage>
</organism>
<sequence length="460" mass="47605">MTVSPQRVMVAVLLGTATVSLSNSMLNPALTTFMRAFDIGAGQAGGVLSAFMIAMVLAMPLTGYLSARLGRRRLYLAGMALFMAGSLIGVLSLAFWQVLLSRAVQGAASGLVIPLSLPLLFKVFPSTERGRISGLWASVVMLIPAIGPLCGALLIEHLHWRVLFGANLPLAAGACWMAGRCLPHQDDEPAASRFDAAGFALIAGGLAAVLGGGQLMTGAHVELGGVLLLLGAGLSMGFIYHQRRTSAPLLPLSVFAHKDFRNGVVVVVLQTLGMFTSLVLVPLLIQVVMEKSALWTGLALLATAVSASLVARYSGRWLDRYGPRALIATGIVLTTLSLSALAGIGPATPAGAVVALMAVRGVGVGLSYMPATTVALTALPDAMTTQGSAITNMVRRIVASLGVIAVTLLIDALPARGLPLSATLDLLFSVIGAALLLALPCIYCLTPTPLNRTDARQANA</sequence>
<feature type="transmembrane region" description="Helical" evidence="6">
    <location>
        <begin position="194"/>
        <end position="217"/>
    </location>
</feature>
<feature type="transmembrane region" description="Helical" evidence="6">
    <location>
        <begin position="74"/>
        <end position="96"/>
    </location>
</feature>
<dbReference type="InterPro" id="IPR011701">
    <property type="entry name" value="MFS"/>
</dbReference>
<feature type="transmembrane region" description="Helical" evidence="6">
    <location>
        <begin position="161"/>
        <end position="182"/>
    </location>
</feature>
<feature type="transmembrane region" description="Helical" evidence="6">
    <location>
        <begin position="262"/>
        <end position="287"/>
    </location>
</feature>
<gene>
    <name evidence="8" type="ORF">QC825_01155</name>
</gene>
<evidence type="ECO:0000313" key="9">
    <source>
        <dbReference type="Proteomes" id="UP001269375"/>
    </source>
</evidence>
<evidence type="ECO:0000256" key="5">
    <source>
        <dbReference type="ARBA" id="ARBA00023136"/>
    </source>
</evidence>
<accession>A0ABU1GSV8</accession>
<dbReference type="PANTHER" id="PTHR42718">
    <property type="entry name" value="MAJOR FACILITATOR SUPERFAMILY MULTIDRUG TRANSPORTER MFSC"/>
    <property type="match status" value="1"/>
</dbReference>
<evidence type="ECO:0000259" key="7">
    <source>
        <dbReference type="PROSITE" id="PS50850"/>
    </source>
</evidence>
<dbReference type="InterPro" id="IPR020846">
    <property type="entry name" value="MFS_dom"/>
</dbReference>
<feature type="transmembrane region" description="Helical" evidence="6">
    <location>
        <begin position="44"/>
        <end position="67"/>
    </location>
</feature>
<feature type="transmembrane region" description="Helical" evidence="6">
    <location>
        <begin position="426"/>
        <end position="446"/>
    </location>
</feature>
<dbReference type="InterPro" id="IPR036259">
    <property type="entry name" value="MFS_trans_sf"/>
</dbReference>
<feature type="transmembrane region" description="Helical" evidence="6">
    <location>
        <begin position="293"/>
        <end position="313"/>
    </location>
</feature>
<name>A0ABU1GSV8_9GAMM</name>
<dbReference type="SUPFAM" id="SSF103473">
    <property type="entry name" value="MFS general substrate transporter"/>
    <property type="match status" value="1"/>
</dbReference>
<keyword evidence="5 6" id="KW-0472">Membrane</keyword>
<evidence type="ECO:0000313" key="8">
    <source>
        <dbReference type="EMBL" id="MDR5894677.1"/>
    </source>
</evidence>
<keyword evidence="4 6" id="KW-1133">Transmembrane helix</keyword>
<evidence type="ECO:0000256" key="4">
    <source>
        <dbReference type="ARBA" id="ARBA00022989"/>
    </source>
</evidence>
<evidence type="ECO:0000256" key="6">
    <source>
        <dbReference type="SAM" id="Phobius"/>
    </source>
</evidence>
<keyword evidence="9" id="KW-1185">Reference proteome</keyword>
<comment type="caution">
    <text evidence="8">The sequence shown here is derived from an EMBL/GenBank/DDBJ whole genome shotgun (WGS) entry which is preliminary data.</text>
</comment>
<dbReference type="Pfam" id="PF07690">
    <property type="entry name" value="MFS_1"/>
    <property type="match status" value="1"/>
</dbReference>
<evidence type="ECO:0000256" key="2">
    <source>
        <dbReference type="ARBA" id="ARBA00022448"/>
    </source>
</evidence>
<dbReference type="Gene3D" id="1.20.1250.20">
    <property type="entry name" value="MFS general substrate transporter like domains"/>
    <property type="match status" value="1"/>
</dbReference>
<proteinExistence type="predicted"/>
<dbReference type="EMBL" id="JARWAO010000001">
    <property type="protein sequence ID" value="MDR5894677.1"/>
    <property type="molecule type" value="Genomic_DNA"/>
</dbReference>
<dbReference type="PROSITE" id="PS50850">
    <property type="entry name" value="MFS"/>
    <property type="match status" value="1"/>
</dbReference>
<keyword evidence="3 6" id="KW-0812">Transmembrane</keyword>
<feature type="transmembrane region" description="Helical" evidence="6">
    <location>
        <begin position="223"/>
        <end position="241"/>
    </location>
</feature>
<dbReference type="RefSeq" id="WP_251593156.1">
    <property type="nucleotide sequence ID" value="NZ_JAMLJI010000002.1"/>
</dbReference>
<feature type="domain" description="Major facilitator superfamily (MFS) profile" evidence="7">
    <location>
        <begin position="8"/>
        <end position="450"/>
    </location>
</feature>
<dbReference type="PANTHER" id="PTHR42718:SF9">
    <property type="entry name" value="MAJOR FACILITATOR SUPERFAMILY MULTIDRUG TRANSPORTER MFSC"/>
    <property type="match status" value="1"/>
</dbReference>
<keyword evidence="2" id="KW-0813">Transport</keyword>
<feature type="transmembrane region" description="Helical" evidence="6">
    <location>
        <begin position="133"/>
        <end position="155"/>
    </location>
</feature>
<evidence type="ECO:0000256" key="1">
    <source>
        <dbReference type="ARBA" id="ARBA00004141"/>
    </source>
</evidence>
<comment type="subcellular location">
    <subcellularLocation>
        <location evidence="1">Membrane</location>
        <topology evidence="1">Multi-pass membrane protein</topology>
    </subcellularLocation>
</comment>
<feature type="transmembrane region" description="Helical" evidence="6">
    <location>
        <begin position="325"/>
        <end position="344"/>
    </location>
</feature>
<feature type="transmembrane region" description="Helical" evidence="6">
    <location>
        <begin position="397"/>
        <end position="414"/>
    </location>
</feature>
<feature type="transmembrane region" description="Helical" evidence="6">
    <location>
        <begin position="102"/>
        <end position="121"/>
    </location>
</feature>
<evidence type="ECO:0000256" key="3">
    <source>
        <dbReference type="ARBA" id="ARBA00022692"/>
    </source>
</evidence>
<reference evidence="8 9" key="1">
    <citation type="submission" date="2023-04" db="EMBL/GenBank/DDBJ databases">
        <title>A long-awaited taxogenomic arrangement of the family Halomonadaceae.</title>
        <authorList>
            <person name="De La Haba R."/>
            <person name="Chuvochina M."/>
            <person name="Wittouck S."/>
            <person name="Arahal D.R."/>
            <person name="Sanchez-Porro C."/>
            <person name="Hugenholtz P."/>
            <person name="Ventosa A."/>
        </authorList>
    </citation>
    <scope>NUCLEOTIDE SEQUENCE [LARGE SCALE GENOMIC DNA]</scope>
    <source>
        <strain evidence="8 9">DSM 22428</strain>
    </source>
</reference>